<evidence type="ECO:0000256" key="18">
    <source>
        <dbReference type="SAM" id="SignalP"/>
    </source>
</evidence>
<dbReference type="PANTHER" id="PTHR27002:SF980">
    <property type="entry name" value="CYSTEINE-RICH RECEPTOR-LIKE PROTEIN KINASE 10 ISOFORM X1"/>
    <property type="match status" value="1"/>
</dbReference>
<dbReference type="PROSITE" id="PS00108">
    <property type="entry name" value="PROTEIN_KINASE_ST"/>
    <property type="match status" value="1"/>
</dbReference>
<dbReference type="OMA" id="RIATIWY"/>
<keyword evidence="7" id="KW-0677">Repeat</keyword>
<evidence type="ECO:0000256" key="14">
    <source>
        <dbReference type="ARBA" id="ARBA00023180"/>
    </source>
</evidence>
<feature type="domain" description="Gnk2-homologous" evidence="20">
    <location>
        <begin position="135"/>
        <end position="243"/>
    </location>
</feature>
<evidence type="ECO:0000256" key="4">
    <source>
        <dbReference type="ARBA" id="ARBA00022679"/>
    </source>
</evidence>
<keyword evidence="11 17" id="KW-1133">Transmembrane helix</keyword>
<protein>
    <submittedName>
        <fullName evidence="21">Uncharacterized protein</fullName>
    </submittedName>
</protein>
<evidence type="ECO:0000256" key="16">
    <source>
        <dbReference type="SAM" id="MobiDB-lite"/>
    </source>
</evidence>
<keyword evidence="13" id="KW-0675">Receptor</keyword>
<dbReference type="SUPFAM" id="SSF56112">
    <property type="entry name" value="Protein kinase-like (PK-like)"/>
    <property type="match status" value="1"/>
</dbReference>
<dbReference type="InterPro" id="IPR017441">
    <property type="entry name" value="Protein_kinase_ATP_BS"/>
</dbReference>
<dbReference type="PROSITE" id="PS51473">
    <property type="entry name" value="GNK2"/>
    <property type="match status" value="2"/>
</dbReference>
<dbReference type="GO" id="GO:0005524">
    <property type="term" value="F:ATP binding"/>
    <property type="evidence" value="ECO:0007669"/>
    <property type="project" value="UniProtKB-UniRule"/>
</dbReference>
<feature type="domain" description="Gnk2-homologous" evidence="20">
    <location>
        <begin position="27"/>
        <end position="130"/>
    </location>
</feature>
<dbReference type="AlphaFoldDB" id="A0A7N0ZYI0"/>
<keyword evidence="10 15" id="KW-0067">ATP-binding</keyword>
<keyword evidence="2" id="KW-0723">Serine/threonine-protein kinase</keyword>
<keyword evidence="22" id="KW-1185">Reference proteome</keyword>
<dbReference type="Pfam" id="PF00069">
    <property type="entry name" value="Pkinase"/>
    <property type="match status" value="1"/>
</dbReference>
<dbReference type="InterPro" id="IPR000719">
    <property type="entry name" value="Prot_kinase_dom"/>
</dbReference>
<dbReference type="SMART" id="SM00220">
    <property type="entry name" value="S_TKc"/>
    <property type="match status" value="1"/>
</dbReference>
<dbReference type="FunFam" id="1.10.510.10:FF:000343">
    <property type="entry name" value="Cysteine-rich receptor-like protein kinase 28"/>
    <property type="match status" value="1"/>
</dbReference>
<keyword evidence="6 18" id="KW-0732">Signal</keyword>
<dbReference type="EnsemblPlants" id="Kaladp0055s0009.1.v1.1">
    <property type="protein sequence ID" value="Kaladp0055s0009.1.v1.1"/>
    <property type="gene ID" value="Kaladp0055s0009.v1.1"/>
</dbReference>
<feature type="signal peptide" evidence="18">
    <location>
        <begin position="1"/>
        <end position="24"/>
    </location>
</feature>
<reference evidence="21" key="1">
    <citation type="submission" date="2021-01" db="UniProtKB">
        <authorList>
            <consortium name="EnsemblPlants"/>
        </authorList>
    </citation>
    <scope>IDENTIFICATION</scope>
</reference>
<dbReference type="Gene3D" id="3.30.200.20">
    <property type="entry name" value="Phosphorylase Kinase, domain 1"/>
    <property type="match status" value="1"/>
</dbReference>
<evidence type="ECO:0000259" key="19">
    <source>
        <dbReference type="PROSITE" id="PS50011"/>
    </source>
</evidence>
<evidence type="ECO:0000256" key="7">
    <source>
        <dbReference type="ARBA" id="ARBA00022737"/>
    </source>
</evidence>
<proteinExistence type="predicted"/>
<dbReference type="PROSITE" id="PS00107">
    <property type="entry name" value="PROTEIN_KINASE_ATP"/>
    <property type="match status" value="1"/>
</dbReference>
<dbReference type="CDD" id="cd14066">
    <property type="entry name" value="STKc_IRAK"/>
    <property type="match status" value="1"/>
</dbReference>
<evidence type="ECO:0000256" key="13">
    <source>
        <dbReference type="ARBA" id="ARBA00023170"/>
    </source>
</evidence>
<evidence type="ECO:0000256" key="11">
    <source>
        <dbReference type="ARBA" id="ARBA00022989"/>
    </source>
</evidence>
<dbReference type="Gene3D" id="3.30.430.20">
    <property type="entry name" value="Gnk2 domain, C-X8-C-X2-C motif"/>
    <property type="match status" value="2"/>
</dbReference>
<evidence type="ECO:0000256" key="9">
    <source>
        <dbReference type="ARBA" id="ARBA00022777"/>
    </source>
</evidence>
<keyword evidence="9" id="KW-0418">Kinase</keyword>
<evidence type="ECO:0000256" key="2">
    <source>
        <dbReference type="ARBA" id="ARBA00022527"/>
    </source>
</evidence>
<evidence type="ECO:0000256" key="3">
    <source>
        <dbReference type="ARBA" id="ARBA00022553"/>
    </source>
</evidence>
<keyword evidence="8 15" id="KW-0547">Nucleotide-binding</keyword>
<feature type="binding site" evidence="15">
    <location>
        <position position="374"/>
    </location>
    <ligand>
        <name>ATP</name>
        <dbReference type="ChEBI" id="CHEBI:30616"/>
    </ligand>
</feature>
<dbReference type="Pfam" id="PF01657">
    <property type="entry name" value="Stress-antifung"/>
    <property type="match status" value="2"/>
</dbReference>
<feature type="chain" id="PRO_5029460984" evidence="18">
    <location>
        <begin position="25"/>
        <end position="676"/>
    </location>
</feature>
<dbReference type="Gramene" id="Kaladp0055s0009.1.v1.1">
    <property type="protein sequence ID" value="Kaladp0055s0009.1.v1.1"/>
    <property type="gene ID" value="Kaladp0055s0009.v1.1"/>
</dbReference>
<dbReference type="InterPro" id="IPR002902">
    <property type="entry name" value="GNK2"/>
</dbReference>
<evidence type="ECO:0000256" key="10">
    <source>
        <dbReference type="ARBA" id="ARBA00022840"/>
    </source>
</evidence>
<evidence type="ECO:0000313" key="21">
    <source>
        <dbReference type="EnsemblPlants" id="Kaladp0055s0009.1.v1.1"/>
    </source>
</evidence>
<feature type="compositionally biased region" description="Low complexity" evidence="16">
    <location>
        <begin position="647"/>
        <end position="656"/>
    </location>
</feature>
<dbReference type="PANTHER" id="PTHR27002">
    <property type="entry name" value="RECEPTOR-LIKE SERINE/THREONINE-PROTEIN KINASE SD1-8"/>
    <property type="match status" value="1"/>
</dbReference>
<sequence length="676" mass="76100">MAFSWKLLLGVSAVLVLLTLPANGQNETYLFHRCSGANYTRNSTYRANLYTLLSVVSSNRNISYGFYNFSEGQGSDRVNSIALCRGDIQQKACEKCVGFSTSDLPQRCPTQSQASIWYESCMLRYSNQMIFHSMEEPDIMSRSDRTVSDVDSLIQALNVLFPVLRDHAASGDYRRKFAVGETNFTGSDKIYGLAQCTPDLNRDQCYNCLELAFSRMTRSFTVNQQIDRYFGVSCAFRYSFDQFYNPAFVLPPVLAPNPPHYFPPYPEGRRSSQTPGEWLKSRLKIIIIIVASTACFVTLILCICIFQRRRILKQNQQGFKKDVAGIKNIESLRFNFRTIRAATNKFSDENKLGRGGFGTVYKGKLPDGQEVAIKRLGDNSGQGETEFKNEVFLLAKLQHVNLVRLLGFCLHGHERLLVYEFMPNASLDHFLFDPARRACLDWNTRHRIIGGIARGLLYLHEDSRLRIIHRDLKAGNILLDENLTPKVADFGMARLFEDQTRGVTSQIVGTYGYMAPEYVQHHELSVKLDVYSFGVLLLEVVSGQRNSCFRVGDAEEDLTSFAWLSWGAGTELEIVDPAISDGPRNEISRCIHIALLCVQENPEARPSMATVVLMLRSHLIRLPLPSQPAYFADSQIQSEGRMFEGNSSKTDISSSSDAKGAAVSVNEASITELYPR</sequence>
<evidence type="ECO:0000313" key="22">
    <source>
        <dbReference type="Proteomes" id="UP000594263"/>
    </source>
</evidence>
<evidence type="ECO:0000259" key="20">
    <source>
        <dbReference type="PROSITE" id="PS51473"/>
    </source>
</evidence>
<feature type="region of interest" description="Disordered" evidence="16">
    <location>
        <begin position="644"/>
        <end position="676"/>
    </location>
</feature>
<dbReference type="FunFam" id="3.30.430.20:FF:000003">
    <property type="entry name" value="Cysteine-rich RLK (RECEPTOR-like protein kinase) 10"/>
    <property type="match status" value="1"/>
</dbReference>
<dbReference type="GO" id="GO:0004674">
    <property type="term" value="F:protein serine/threonine kinase activity"/>
    <property type="evidence" value="ECO:0007669"/>
    <property type="project" value="UniProtKB-KW"/>
</dbReference>
<dbReference type="InterPro" id="IPR008271">
    <property type="entry name" value="Ser/Thr_kinase_AS"/>
</dbReference>
<evidence type="ECO:0000256" key="6">
    <source>
        <dbReference type="ARBA" id="ARBA00022729"/>
    </source>
</evidence>
<dbReference type="Proteomes" id="UP000594263">
    <property type="component" value="Unplaced"/>
</dbReference>
<accession>A0A7N0ZYI0</accession>
<keyword evidence="14" id="KW-0325">Glycoprotein</keyword>
<feature type="domain" description="Protein kinase" evidence="19">
    <location>
        <begin position="346"/>
        <end position="621"/>
    </location>
</feature>
<dbReference type="InterPro" id="IPR038408">
    <property type="entry name" value="GNK2_sf"/>
</dbReference>
<name>A0A7N0ZYI0_KALFE</name>
<dbReference type="GO" id="GO:0005886">
    <property type="term" value="C:plasma membrane"/>
    <property type="evidence" value="ECO:0007669"/>
    <property type="project" value="TreeGrafter"/>
</dbReference>
<evidence type="ECO:0000256" key="5">
    <source>
        <dbReference type="ARBA" id="ARBA00022692"/>
    </source>
</evidence>
<evidence type="ECO:0000256" key="12">
    <source>
        <dbReference type="ARBA" id="ARBA00023136"/>
    </source>
</evidence>
<evidence type="ECO:0000256" key="15">
    <source>
        <dbReference type="PROSITE-ProRule" id="PRU10141"/>
    </source>
</evidence>
<dbReference type="InterPro" id="IPR011009">
    <property type="entry name" value="Kinase-like_dom_sf"/>
</dbReference>
<evidence type="ECO:0000256" key="8">
    <source>
        <dbReference type="ARBA" id="ARBA00022741"/>
    </source>
</evidence>
<feature type="transmembrane region" description="Helical" evidence="17">
    <location>
        <begin position="285"/>
        <end position="306"/>
    </location>
</feature>
<organism evidence="21 22">
    <name type="scientific">Kalanchoe fedtschenkoi</name>
    <name type="common">Lavender scallops</name>
    <name type="synonym">South American air plant</name>
    <dbReference type="NCBI Taxonomy" id="63787"/>
    <lineage>
        <taxon>Eukaryota</taxon>
        <taxon>Viridiplantae</taxon>
        <taxon>Streptophyta</taxon>
        <taxon>Embryophyta</taxon>
        <taxon>Tracheophyta</taxon>
        <taxon>Spermatophyta</taxon>
        <taxon>Magnoliopsida</taxon>
        <taxon>eudicotyledons</taxon>
        <taxon>Gunneridae</taxon>
        <taxon>Pentapetalae</taxon>
        <taxon>Saxifragales</taxon>
        <taxon>Crassulaceae</taxon>
        <taxon>Kalanchoe</taxon>
    </lineage>
</organism>
<keyword evidence="12 17" id="KW-0472">Membrane</keyword>
<dbReference type="CDD" id="cd23509">
    <property type="entry name" value="Gnk2-like"/>
    <property type="match status" value="2"/>
</dbReference>
<dbReference type="GO" id="GO:0009737">
    <property type="term" value="P:response to abscisic acid"/>
    <property type="evidence" value="ECO:0007669"/>
    <property type="project" value="UniProtKB-ARBA"/>
</dbReference>
<dbReference type="PROSITE" id="PS50011">
    <property type="entry name" value="PROTEIN_KINASE_DOM"/>
    <property type="match status" value="1"/>
</dbReference>
<evidence type="ECO:0000256" key="1">
    <source>
        <dbReference type="ARBA" id="ARBA00004167"/>
    </source>
</evidence>
<dbReference type="Gene3D" id="1.10.510.10">
    <property type="entry name" value="Transferase(Phosphotransferase) domain 1"/>
    <property type="match status" value="1"/>
</dbReference>
<evidence type="ECO:0000256" key="17">
    <source>
        <dbReference type="SAM" id="Phobius"/>
    </source>
</evidence>
<comment type="subcellular location">
    <subcellularLocation>
        <location evidence="1">Membrane</location>
        <topology evidence="1">Single-pass membrane protein</topology>
    </subcellularLocation>
</comment>
<dbReference type="FunFam" id="3.30.200.20:FF:000142">
    <property type="entry name" value="Cysteine-rich receptor-like protein kinase 10"/>
    <property type="match status" value="1"/>
</dbReference>
<keyword evidence="4" id="KW-0808">Transferase</keyword>
<keyword evidence="3" id="KW-0597">Phosphoprotein</keyword>
<keyword evidence="5 17" id="KW-0812">Transmembrane</keyword>